<dbReference type="EMBL" id="CAJNOK010019792">
    <property type="protein sequence ID" value="CAF1305744.1"/>
    <property type="molecule type" value="Genomic_DNA"/>
</dbReference>
<gene>
    <name evidence="1" type="ORF">OVA965_LOCUS28751</name>
    <name evidence="2" type="ORF">TMI583_LOCUS29509</name>
</gene>
<protein>
    <submittedName>
        <fullName evidence="2">Uncharacterized protein</fullName>
    </submittedName>
</protein>
<name>A0A8S2QLI0_9BILA</name>
<evidence type="ECO:0000313" key="2">
    <source>
        <dbReference type="EMBL" id="CAF4112830.1"/>
    </source>
</evidence>
<organism evidence="2 3">
    <name type="scientific">Didymodactylos carnosus</name>
    <dbReference type="NCBI Taxonomy" id="1234261"/>
    <lineage>
        <taxon>Eukaryota</taxon>
        <taxon>Metazoa</taxon>
        <taxon>Spiralia</taxon>
        <taxon>Gnathifera</taxon>
        <taxon>Rotifera</taxon>
        <taxon>Eurotatoria</taxon>
        <taxon>Bdelloidea</taxon>
        <taxon>Philodinida</taxon>
        <taxon>Philodinidae</taxon>
        <taxon>Didymodactylos</taxon>
    </lineage>
</organism>
<reference evidence="2" key="1">
    <citation type="submission" date="2021-02" db="EMBL/GenBank/DDBJ databases">
        <authorList>
            <person name="Nowell W R."/>
        </authorList>
    </citation>
    <scope>NUCLEOTIDE SEQUENCE</scope>
</reference>
<accession>A0A8S2QLI0</accession>
<dbReference type="EMBL" id="CAJOBA010041373">
    <property type="protein sequence ID" value="CAF4112830.1"/>
    <property type="molecule type" value="Genomic_DNA"/>
</dbReference>
<evidence type="ECO:0000313" key="3">
    <source>
        <dbReference type="Proteomes" id="UP000682733"/>
    </source>
</evidence>
<dbReference type="AlphaFoldDB" id="A0A8S2QLI0"/>
<proteinExistence type="predicted"/>
<comment type="caution">
    <text evidence="2">The sequence shown here is derived from an EMBL/GenBank/DDBJ whole genome shotgun (WGS) entry which is preliminary data.</text>
</comment>
<evidence type="ECO:0000313" key="1">
    <source>
        <dbReference type="EMBL" id="CAF1305744.1"/>
    </source>
</evidence>
<dbReference type="Proteomes" id="UP000677228">
    <property type="component" value="Unassembled WGS sequence"/>
</dbReference>
<sequence length="66" mass="7155">MSKAGWSTIDQSVTDGVIQKSVEKLLVEHAPDENQFVKVRGDGEVLGLAYKATGFVENAVHFNVGH</sequence>
<dbReference type="Proteomes" id="UP000682733">
    <property type="component" value="Unassembled WGS sequence"/>
</dbReference>